<sequence length="64" mass="7506">TPDLNPIEHLRNYIKRKLGEAEAPPKGILELWERVEEEWEKIPITVCQELIESMPRRVEAVIKA</sequence>
<protein>
    <recommendedName>
        <fullName evidence="3">Tc1-like transposase DDE domain-containing protein</fullName>
    </recommendedName>
</protein>
<name>A0A2A9NAX4_9AGAR</name>
<proteinExistence type="predicted"/>
<feature type="non-terminal residue" evidence="1">
    <location>
        <position position="1"/>
    </location>
</feature>
<feature type="non-terminal residue" evidence="1">
    <location>
        <position position="64"/>
    </location>
</feature>
<dbReference type="GO" id="GO:0003676">
    <property type="term" value="F:nucleic acid binding"/>
    <property type="evidence" value="ECO:0007669"/>
    <property type="project" value="InterPro"/>
</dbReference>
<evidence type="ECO:0000313" key="2">
    <source>
        <dbReference type="Proteomes" id="UP000242287"/>
    </source>
</evidence>
<reference evidence="1 2" key="1">
    <citation type="submission" date="2014-02" db="EMBL/GenBank/DDBJ databases">
        <title>Transposable element dynamics among asymbiotic and ectomycorrhizal Amanita fungi.</title>
        <authorList>
            <consortium name="DOE Joint Genome Institute"/>
            <person name="Hess J."/>
            <person name="Skrede I."/>
            <person name="Wolfe B."/>
            <person name="LaButti K."/>
            <person name="Ohm R.A."/>
            <person name="Grigoriev I.V."/>
            <person name="Pringle A."/>
        </authorList>
    </citation>
    <scope>NUCLEOTIDE SEQUENCE [LARGE SCALE GENOMIC DNA]</scope>
    <source>
        <strain evidence="1 2">SKay4041</strain>
    </source>
</reference>
<dbReference type="STRING" id="703135.A0A2A9NAX4"/>
<keyword evidence="2" id="KW-1185">Reference proteome</keyword>
<dbReference type="Gene3D" id="3.30.420.10">
    <property type="entry name" value="Ribonuclease H-like superfamily/Ribonuclease H"/>
    <property type="match status" value="1"/>
</dbReference>
<gene>
    <name evidence="1" type="ORF">AMATHDRAFT_109441</name>
</gene>
<evidence type="ECO:0000313" key="1">
    <source>
        <dbReference type="EMBL" id="PFH46464.1"/>
    </source>
</evidence>
<evidence type="ECO:0008006" key="3">
    <source>
        <dbReference type="Google" id="ProtNLM"/>
    </source>
</evidence>
<dbReference type="EMBL" id="KZ302189">
    <property type="protein sequence ID" value="PFH46464.1"/>
    <property type="molecule type" value="Genomic_DNA"/>
</dbReference>
<organism evidence="1 2">
    <name type="scientific">Amanita thiersii Skay4041</name>
    <dbReference type="NCBI Taxonomy" id="703135"/>
    <lineage>
        <taxon>Eukaryota</taxon>
        <taxon>Fungi</taxon>
        <taxon>Dikarya</taxon>
        <taxon>Basidiomycota</taxon>
        <taxon>Agaricomycotina</taxon>
        <taxon>Agaricomycetes</taxon>
        <taxon>Agaricomycetidae</taxon>
        <taxon>Agaricales</taxon>
        <taxon>Pluteineae</taxon>
        <taxon>Amanitaceae</taxon>
        <taxon>Amanita</taxon>
    </lineage>
</organism>
<accession>A0A2A9NAX4</accession>
<dbReference type="Proteomes" id="UP000242287">
    <property type="component" value="Unassembled WGS sequence"/>
</dbReference>
<dbReference type="AlphaFoldDB" id="A0A2A9NAX4"/>
<dbReference type="InterPro" id="IPR036397">
    <property type="entry name" value="RNaseH_sf"/>
</dbReference>